<keyword evidence="4" id="KW-0378">Hydrolase</keyword>
<dbReference type="AlphaFoldDB" id="A0A1H6S5K3"/>
<dbReference type="Proteomes" id="UP000199532">
    <property type="component" value="Unassembled WGS sequence"/>
</dbReference>
<evidence type="ECO:0000313" key="6">
    <source>
        <dbReference type="EMBL" id="SEI63231.1"/>
    </source>
</evidence>
<dbReference type="Pfam" id="PF00719">
    <property type="entry name" value="Pyrophosphatase"/>
    <property type="match status" value="1"/>
</dbReference>
<dbReference type="GO" id="GO:0005737">
    <property type="term" value="C:cytoplasm"/>
    <property type="evidence" value="ECO:0007669"/>
    <property type="project" value="InterPro"/>
</dbReference>
<dbReference type="STRING" id="408657.SAMN04487995_1752"/>
<organism evidence="6 7">
    <name type="scientific">Dyadobacter koreensis</name>
    <dbReference type="NCBI Taxonomy" id="408657"/>
    <lineage>
        <taxon>Bacteria</taxon>
        <taxon>Pseudomonadati</taxon>
        <taxon>Bacteroidota</taxon>
        <taxon>Cytophagia</taxon>
        <taxon>Cytophagales</taxon>
        <taxon>Spirosomataceae</taxon>
        <taxon>Dyadobacter</taxon>
    </lineage>
</organism>
<dbReference type="RefSeq" id="WP_090334665.1">
    <property type="nucleotide sequence ID" value="NZ_FNXY01000002.1"/>
</dbReference>
<evidence type="ECO:0000256" key="5">
    <source>
        <dbReference type="ARBA" id="ARBA00022842"/>
    </source>
</evidence>
<dbReference type="GO" id="GO:0004427">
    <property type="term" value="F:inorganic diphosphate phosphatase activity"/>
    <property type="evidence" value="ECO:0007669"/>
    <property type="project" value="UniProtKB-EC"/>
</dbReference>
<keyword evidence="7" id="KW-1185">Reference proteome</keyword>
<dbReference type="OrthoDB" id="5187599at2"/>
<dbReference type="SUPFAM" id="SSF50324">
    <property type="entry name" value="Inorganic pyrophosphatase"/>
    <property type="match status" value="1"/>
</dbReference>
<gene>
    <name evidence="6" type="ORF">SAMN04487995_1752</name>
</gene>
<evidence type="ECO:0000256" key="4">
    <source>
        <dbReference type="ARBA" id="ARBA00022801"/>
    </source>
</evidence>
<evidence type="ECO:0000256" key="1">
    <source>
        <dbReference type="ARBA" id="ARBA00001946"/>
    </source>
</evidence>
<accession>A0A1H6S5K3</accession>
<comment type="cofactor">
    <cofactor evidence="1">
        <name>Mg(2+)</name>
        <dbReference type="ChEBI" id="CHEBI:18420"/>
    </cofactor>
</comment>
<keyword evidence="3" id="KW-0479">Metal-binding</keyword>
<dbReference type="InterPro" id="IPR008162">
    <property type="entry name" value="Pyrophosphatase"/>
</dbReference>
<dbReference type="InterPro" id="IPR036649">
    <property type="entry name" value="Pyrophosphatase_sf"/>
</dbReference>
<keyword evidence="5" id="KW-0460">Magnesium</keyword>
<dbReference type="GO" id="GO:0000287">
    <property type="term" value="F:magnesium ion binding"/>
    <property type="evidence" value="ECO:0007669"/>
    <property type="project" value="InterPro"/>
</dbReference>
<dbReference type="EMBL" id="FNXY01000002">
    <property type="protein sequence ID" value="SEI63231.1"/>
    <property type="molecule type" value="Genomic_DNA"/>
</dbReference>
<dbReference type="GO" id="GO:0006796">
    <property type="term" value="P:phosphate-containing compound metabolic process"/>
    <property type="evidence" value="ECO:0007669"/>
    <property type="project" value="InterPro"/>
</dbReference>
<dbReference type="Gene3D" id="3.90.80.10">
    <property type="entry name" value="Inorganic pyrophosphatase"/>
    <property type="match status" value="1"/>
</dbReference>
<reference evidence="6 7" key="1">
    <citation type="submission" date="2016-10" db="EMBL/GenBank/DDBJ databases">
        <authorList>
            <person name="de Groot N.N."/>
        </authorList>
    </citation>
    <scope>NUCLEOTIDE SEQUENCE [LARGE SCALE GENOMIC DNA]</scope>
    <source>
        <strain evidence="6 7">DSM 19938</strain>
    </source>
</reference>
<name>A0A1H6S5K3_9BACT</name>
<sequence>MNANVHKAHPWHGIPMGENAPDLVTAFIEIVPTDTVKYEIDKQTGYLKIDRPQKYSNIVPALYGFIPKTYCADKIAELARERSGRDVTEGDGDALDIIVLCEKIISHGDIMCQAKPIGGIRLIDGGEADDKIIAVLKGDEVYGAYSDISELPQGIVERLKHYFLTYKNLPGEKAHIEITNVYGREEAHEVIMTSVEDYKDSFY</sequence>
<dbReference type="NCBIfam" id="NF001886">
    <property type="entry name" value="PRK00642.1"/>
    <property type="match status" value="1"/>
</dbReference>
<evidence type="ECO:0000256" key="2">
    <source>
        <dbReference type="ARBA" id="ARBA00012146"/>
    </source>
</evidence>
<proteinExistence type="predicted"/>
<evidence type="ECO:0000256" key="3">
    <source>
        <dbReference type="ARBA" id="ARBA00022723"/>
    </source>
</evidence>
<protein>
    <recommendedName>
        <fullName evidence="2">inorganic diphosphatase</fullName>
        <ecNumber evidence="2">3.6.1.1</ecNumber>
    </recommendedName>
</protein>
<evidence type="ECO:0000313" key="7">
    <source>
        <dbReference type="Proteomes" id="UP000199532"/>
    </source>
</evidence>
<dbReference type="PANTHER" id="PTHR10286">
    <property type="entry name" value="INORGANIC PYROPHOSPHATASE"/>
    <property type="match status" value="1"/>
</dbReference>
<dbReference type="EC" id="3.6.1.1" evidence="2"/>